<accession>A0A8S1YLN3</accession>
<dbReference type="PANTHER" id="PTHR33706">
    <property type="entry name" value="MORN VARIANT REPEAT PROTEIN"/>
    <property type="match status" value="1"/>
</dbReference>
<comment type="caution">
    <text evidence="1">The sequence shown here is derived from an EMBL/GenBank/DDBJ whole genome shotgun (WGS) entry which is preliminary data.</text>
</comment>
<dbReference type="EMBL" id="CAJJDO010000214">
    <property type="protein sequence ID" value="CAD8214438.1"/>
    <property type="molecule type" value="Genomic_DNA"/>
</dbReference>
<name>A0A8S1YLN3_9CILI</name>
<dbReference type="OrthoDB" id="320626at2759"/>
<reference evidence="1" key="1">
    <citation type="submission" date="2021-01" db="EMBL/GenBank/DDBJ databases">
        <authorList>
            <consortium name="Genoscope - CEA"/>
            <person name="William W."/>
        </authorList>
    </citation>
    <scope>NUCLEOTIDE SEQUENCE</scope>
</reference>
<organism evidence="1 2">
    <name type="scientific">Paramecium pentaurelia</name>
    <dbReference type="NCBI Taxonomy" id="43138"/>
    <lineage>
        <taxon>Eukaryota</taxon>
        <taxon>Sar</taxon>
        <taxon>Alveolata</taxon>
        <taxon>Ciliophora</taxon>
        <taxon>Intramacronucleata</taxon>
        <taxon>Oligohymenophorea</taxon>
        <taxon>Peniculida</taxon>
        <taxon>Parameciidae</taxon>
        <taxon>Paramecium</taxon>
    </lineage>
</organism>
<protein>
    <recommendedName>
        <fullName evidence="3">MORN repeat protein</fullName>
    </recommendedName>
</protein>
<proteinExistence type="predicted"/>
<keyword evidence="2" id="KW-1185">Reference proteome</keyword>
<dbReference type="Proteomes" id="UP000689195">
    <property type="component" value="Unassembled WGS sequence"/>
</dbReference>
<evidence type="ECO:0008006" key="3">
    <source>
        <dbReference type="Google" id="ProtNLM"/>
    </source>
</evidence>
<gene>
    <name evidence="1" type="ORF">PPENT_87.1.T2140006</name>
</gene>
<evidence type="ECO:0000313" key="2">
    <source>
        <dbReference type="Proteomes" id="UP000689195"/>
    </source>
</evidence>
<sequence>MKQPALGGGQYDEAGNECKIGRWIELSDKFKATCQVRQYGEYINGKKVGRWDSYWHYEKLYKHIGGGLYDESGNECKIGRWIEITEEFNSTSQVSYHGDYKCGKKVGRWDIWYQKNYHDLKYEKIGGGSYDEVGNGCKIGKWTEVIHDFSDFSQVTYLGEYKNGKKIGLWEIQYEAKKIGSGSYDEQGDMIKIGKWIELHDPFTDSFQIIYEGEFKRGQKVGTWIQKERYENHLDFKEVDVIKYAD</sequence>
<dbReference type="AlphaFoldDB" id="A0A8S1YLN3"/>
<evidence type="ECO:0000313" key="1">
    <source>
        <dbReference type="EMBL" id="CAD8214438.1"/>
    </source>
</evidence>
<dbReference type="PANTHER" id="PTHR33706:SF1">
    <property type="entry name" value="TPR REPEAT PROTEIN"/>
    <property type="match status" value="1"/>
</dbReference>